<dbReference type="Proteomes" id="UP001189429">
    <property type="component" value="Unassembled WGS sequence"/>
</dbReference>
<evidence type="ECO:0000256" key="4">
    <source>
        <dbReference type="ARBA" id="ARBA00022989"/>
    </source>
</evidence>
<dbReference type="Gene3D" id="2.60.120.10">
    <property type="entry name" value="Jelly Rolls"/>
    <property type="match status" value="1"/>
</dbReference>
<sequence>MAAKHPTAEAFELHLQALTTSLDLQVNFVRSALDLHPASSLADFKKVAEEAMGKFSVAIEEFRSDLIVAAATAAGCGQPPATTDEPDAETPGTSTKASSNDRCFQACQSCTTKPTESIGPIPRRVSGLSAVTVRSRSASKSSRGSSASRSSSASHSERCRLPRRSTSARRTSIEKRSSARRSTGRSSFGEELGRESIGTGTSATEVPEFLLLGDHCVPNEVLRHAMGATVSGQSSTLSFGKSGVLCIDGVLNPDFSARLAWDLMVMLLVMCDSVVLPFQLAEFGTDPGFDALWLWLTVGAFMCDLMVNFCTGYRAGKNDAHLQEGTLVTDRISIAINYLRRWFWIDFLSTVPWSVIVDAFQSSNETDASSAGQVTKLAKIIKLMRLLRLMRMLRLCKLAVIWERFESRIGSSTALNVIAMLRVLCVWTTICHWGACVWWMVGRRGSLAMLLTMQDDVPEALHWTELPREHSRHDDFGEWKWVERPVSEQYVFCFYWILGVMRTMPSEVTPVNLIERVFVLLFMFFAVAAFAINVTRITQAWFKFSARSDAFKEEMAYVRMHLRSIKCGTKLQLRTQAYLRHLFEKRKLHAKELGLLNALPDGLKRKLSQATKIHYLRMLPRLEDWIDPALRHVCDAAEIVDYLPGDKLTEKDQPATAAHVLMRGGLQVYAPAPPHHRRRSSSSAAGALTRVSLSSDLCFGRLTVVDEHCLFERTEVSLSRDTVVALECSEVLRVDRHTFQETLRKLQELQDTQKRRRYEMQRILRNEGDCNLGGSSQDTAPFSPDSPSTPGYFGLKGKLLQRTGTMASRLSLHFGTAGMMSAG</sequence>
<dbReference type="CDD" id="cd00038">
    <property type="entry name" value="CAP_ED"/>
    <property type="match status" value="1"/>
</dbReference>
<evidence type="ECO:0000256" key="6">
    <source>
        <dbReference type="ARBA" id="ARBA00023136"/>
    </source>
</evidence>
<protein>
    <recommendedName>
        <fullName evidence="9">Cyclic nucleotide-binding domain-containing protein</fullName>
    </recommendedName>
</protein>
<dbReference type="EMBL" id="CAUYUJ010007336">
    <property type="protein sequence ID" value="CAK0820405.1"/>
    <property type="molecule type" value="Genomic_DNA"/>
</dbReference>
<keyword evidence="2" id="KW-0813">Transport</keyword>
<feature type="transmembrane region" description="Helical" evidence="8">
    <location>
        <begin position="292"/>
        <end position="313"/>
    </location>
</feature>
<comment type="subcellular location">
    <subcellularLocation>
        <location evidence="1">Membrane</location>
        <topology evidence="1">Multi-pass membrane protein</topology>
    </subcellularLocation>
</comment>
<proteinExistence type="predicted"/>
<reference evidence="10" key="1">
    <citation type="submission" date="2023-10" db="EMBL/GenBank/DDBJ databases">
        <authorList>
            <person name="Chen Y."/>
            <person name="Shah S."/>
            <person name="Dougan E. K."/>
            <person name="Thang M."/>
            <person name="Chan C."/>
        </authorList>
    </citation>
    <scope>NUCLEOTIDE SEQUENCE [LARGE SCALE GENOMIC DNA]</scope>
</reference>
<dbReference type="Gene3D" id="1.10.287.70">
    <property type="match status" value="1"/>
</dbReference>
<feature type="transmembrane region" description="Helical" evidence="8">
    <location>
        <begin position="417"/>
        <end position="441"/>
    </location>
</feature>
<accession>A0ABN9RPZ2</accession>
<dbReference type="InterPro" id="IPR018490">
    <property type="entry name" value="cNMP-bd_dom_sf"/>
</dbReference>
<evidence type="ECO:0000256" key="8">
    <source>
        <dbReference type="SAM" id="Phobius"/>
    </source>
</evidence>
<dbReference type="InterPro" id="IPR005821">
    <property type="entry name" value="Ion_trans_dom"/>
</dbReference>
<evidence type="ECO:0000256" key="1">
    <source>
        <dbReference type="ARBA" id="ARBA00004141"/>
    </source>
</evidence>
<keyword evidence="11" id="KW-1185">Reference proteome</keyword>
<dbReference type="InterPro" id="IPR014710">
    <property type="entry name" value="RmlC-like_jellyroll"/>
</dbReference>
<feature type="region of interest" description="Disordered" evidence="7">
    <location>
        <begin position="768"/>
        <end position="788"/>
    </location>
</feature>
<evidence type="ECO:0000313" key="11">
    <source>
        <dbReference type="Proteomes" id="UP001189429"/>
    </source>
</evidence>
<evidence type="ECO:0000256" key="3">
    <source>
        <dbReference type="ARBA" id="ARBA00022692"/>
    </source>
</evidence>
<keyword evidence="6 8" id="KW-0472">Membrane</keyword>
<evidence type="ECO:0000259" key="9">
    <source>
        <dbReference type="PROSITE" id="PS50042"/>
    </source>
</evidence>
<feature type="region of interest" description="Disordered" evidence="7">
    <location>
        <begin position="113"/>
        <end position="199"/>
    </location>
</feature>
<feature type="transmembrane region" description="Helical" evidence="8">
    <location>
        <begin position="259"/>
        <end position="280"/>
    </location>
</feature>
<comment type="caution">
    <text evidence="10">The sequence shown here is derived from an EMBL/GenBank/DDBJ whole genome shotgun (WGS) entry which is preliminary data.</text>
</comment>
<dbReference type="SUPFAM" id="SSF81324">
    <property type="entry name" value="Voltage-gated potassium channels"/>
    <property type="match status" value="1"/>
</dbReference>
<dbReference type="InterPro" id="IPR000595">
    <property type="entry name" value="cNMP-bd_dom"/>
</dbReference>
<feature type="transmembrane region" description="Helical" evidence="8">
    <location>
        <begin position="517"/>
        <end position="535"/>
    </location>
</feature>
<evidence type="ECO:0000313" key="10">
    <source>
        <dbReference type="EMBL" id="CAK0820405.1"/>
    </source>
</evidence>
<feature type="compositionally biased region" description="Low complexity" evidence="7">
    <location>
        <begin position="129"/>
        <end position="154"/>
    </location>
</feature>
<keyword evidence="4 8" id="KW-1133">Transmembrane helix</keyword>
<organism evidence="10 11">
    <name type="scientific">Prorocentrum cordatum</name>
    <dbReference type="NCBI Taxonomy" id="2364126"/>
    <lineage>
        <taxon>Eukaryota</taxon>
        <taxon>Sar</taxon>
        <taxon>Alveolata</taxon>
        <taxon>Dinophyceae</taxon>
        <taxon>Prorocentrales</taxon>
        <taxon>Prorocentraceae</taxon>
        <taxon>Prorocentrum</taxon>
    </lineage>
</organism>
<feature type="domain" description="Cyclic nucleotide-binding" evidence="9">
    <location>
        <begin position="621"/>
        <end position="743"/>
    </location>
</feature>
<dbReference type="PANTHER" id="PTHR10217:SF435">
    <property type="entry name" value="POTASSIUM VOLTAGE-GATED CHANNEL PROTEIN EAG"/>
    <property type="match status" value="1"/>
</dbReference>
<dbReference type="InterPro" id="IPR050818">
    <property type="entry name" value="KCNH_animal-type"/>
</dbReference>
<feature type="region of interest" description="Disordered" evidence="7">
    <location>
        <begin position="76"/>
        <end position="99"/>
    </location>
</feature>
<dbReference type="SUPFAM" id="SSF51206">
    <property type="entry name" value="cAMP-binding domain-like"/>
    <property type="match status" value="1"/>
</dbReference>
<name>A0ABN9RPZ2_9DINO</name>
<gene>
    <name evidence="10" type="ORF">PCOR1329_LOCUS22093</name>
</gene>
<dbReference type="PROSITE" id="PS50042">
    <property type="entry name" value="CNMP_BINDING_3"/>
    <property type="match status" value="1"/>
</dbReference>
<keyword evidence="3 8" id="KW-0812">Transmembrane</keyword>
<keyword evidence="5" id="KW-0406">Ion transport</keyword>
<dbReference type="PANTHER" id="PTHR10217">
    <property type="entry name" value="VOLTAGE AND LIGAND GATED POTASSIUM CHANNEL"/>
    <property type="match status" value="1"/>
</dbReference>
<evidence type="ECO:0000256" key="5">
    <source>
        <dbReference type="ARBA" id="ARBA00023065"/>
    </source>
</evidence>
<dbReference type="Pfam" id="PF00520">
    <property type="entry name" value="Ion_trans"/>
    <property type="match status" value="1"/>
</dbReference>
<evidence type="ECO:0000256" key="7">
    <source>
        <dbReference type="SAM" id="MobiDB-lite"/>
    </source>
</evidence>
<feature type="compositionally biased region" description="Polar residues" evidence="7">
    <location>
        <begin position="773"/>
        <end position="788"/>
    </location>
</feature>
<evidence type="ECO:0000256" key="2">
    <source>
        <dbReference type="ARBA" id="ARBA00022448"/>
    </source>
</evidence>